<protein>
    <submittedName>
        <fullName evidence="2">Transmembrane 220 isoform X2</fullName>
    </submittedName>
</protein>
<dbReference type="PANTHER" id="PTHR34262:SF1">
    <property type="entry name" value="TRANSMEMBRANE PROTEIN 220"/>
    <property type="match status" value="1"/>
</dbReference>
<dbReference type="AlphaFoldDB" id="A0A8S0VP72"/>
<name>A0A8S0VP72_OLEEU</name>
<feature type="transmembrane region" description="Helical" evidence="1">
    <location>
        <begin position="40"/>
        <end position="59"/>
    </location>
</feature>
<dbReference type="OrthoDB" id="9924288at2759"/>
<evidence type="ECO:0000313" key="3">
    <source>
        <dbReference type="Proteomes" id="UP000594638"/>
    </source>
</evidence>
<evidence type="ECO:0000313" key="2">
    <source>
        <dbReference type="EMBL" id="CAA3032508.1"/>
    </source>
</evidence>
<sequence length="165" mass="19043">MAAVSNLSLRFCSMLMAFHFALSAYFQLNDPGQFQLFSDWYFWFPLYAIACVVNLVNGVKTEEKRRKMAKFAVWLGMFLFIKVIIEDFVDEITGFWSFDMRERVVREKLGSGLVVGSMLMQLESLARPPHPSCTQVAKLGTQIATPDFHFPNEQNIRISCYIFMV</sequence>
<feature type="transmembrane region" description="Helical" evidence="1">
    <location>
        <begin position="71"/>
        <end position="89"/>
    </location>
</feature>
<dbReference type="EMBL" id="CACTIH010009598">
    <property type="protein sequence ID" value="CAA3032508.1"/>
    <property type="molecule type" value="Genomic_DNA"/>
</dbReference>
<comment type="caution">
    <text evidence="2">The sequence shown here is derived from an EMBL/GenBank/DDBJ whole genome shotgun (WGS) entry which is preliminary data.</text>
</comment>
<proteinExistence type="predicted"/>
<feature type="transmembrane region" description="Helical" evidence="1">
    <location>
        <begin position="7"/>
        <end position="28"/>
    </location>
</feature>
<dbReference type="Pfam" id="PF15071">
    <property type="entry name" value="TMEM220"/>
    <property type="match status" value="1"/>
</dbReference>
<keyword evidence="3" id="KW-1185">Reference proteome</keyword>
<keyword evidence="1" id="KW-0472">Membrane</keyword>
<gene>
    <name evidence="2" type="ORF">OLEA9_A058025</name>
</gene>
<reference evidence="2 3" key="1">
    <citation type="submission" date="2019-12" db="EMBL/GenBank/DDBJ databases">
        <authorList>
            <person name="Alioto T."/>
            <person name="Alioto T."/>
            <person name="Gomez Garrido J."/>
        </authorList>
    </citation>
    <scope>NUCLEOTIDE SEQUENCE [LARGE SCALE GENOMIC DNA]</scope>
</reference>
<dbReference type="Gramene" id="OE9A058025T2">
    <property type="protein sequence ID" value="OE9A058025C2"/>
    <property type="gene ID" value="OE9A058025"/>
</dbReference>
<dbReference type="PANTHER" id="PTHR34262">
    <property type="entry name" value="TRANSMEMBRANE PROTEIN 220"/>
    <property type="match status" value="1"/>
</dbReference>
<keyword evidence="1 2" id="KW-0812">Transmembrane</keyword>
<organism evidence="2 3">
    <name type="scientific">Olea europaea subsp. europaea</name>
    <dbReference type="NCBI Taxonomy" id="158383"/>
    <lineage>
        <taxon>Eukaryota</taxon>
        <taxon>Viridiplantae</taxon>
        <taxon>Streptophyta</taxon>
        <taxon>Embryophyta</taxon>
        <taxon>Tracheophyta</taxon>
        <taxon>Spermatophyta</taxon>
        <taxon>Magnoliopsida</taxon>
        <taxon>eudicotyledons</taxon>
        <taxon>Gunneridae</taxon>
        <taxon>Pentapetalae</taxon>
        <taxon>asterids</taxon>
        <taxon>lamiids</taxon>
        <taxon>Lamiales</taxon>
        <taxon>Oleaceae</taxon>
        <taxon>Oleeae</taxon>
        <taxon>Olea</taxon>
    </lineage>
</organism>
<dbReference type="Proteomes" id="UP000594638">
    <property type="component" value="Unassembled WGS sequence"/>
</dbReference>
<keyword evidence="1" id="KW-1133">Transmembrane helix</keyword>
<dbReference type="InterPro" id="IPR029377">
    <property type="entry name" value="TMEM220"/>
</dbReference>
<accession>A0A8S0VP72</accession>
<evidence type="ECO:0000256" key="1">
    <source>
        <dbReference type="SAM" id="Phobius"/>
    </source>
</evidence>